<dbReference type="Proteomes" id="UP000617979">
    <property type="component" value="Unassembled WGS sequence"/>
</dbReference>
<proteinExistence type="predicted"/>
<keyword evidence="2" id="KW-1185">Reference proteome</keyword>
<comment type="caution">
    <text evidence="1">The sequence shown here is derived from an EMBL/GenBank/DDBJ whole genome shotgun (WGS) entry which is preliminary data.</text>
</comment>
<accession>A0ABQ1G4H1</accession>
<organism evidence="1 2">
    <name type="scientific">Kroppenstedtia guangzhouensis</name>
    <dbReference type="NCBI Taxonomy" id="1274356"/>
    <lineage>
        <taxon>Bacteria</taxon>
        <taxon>Bacillati</taxon>
        <taxon>Bacillota</taxon>
        <taxon>Bacilli</taxon>
        <taxon>Bacillales</taxon>
        <taxon>Thermoactinomycetaceae</taxon>
        <taxon>Kroppenstedtia</taxon>
    </lineage>
</organism>
<gene>
    <name evidence="1" type="ORF">GCM10007416_07760</name>
</gene>
<dbReference type="RefSeq" id="WP_188430065.1">
    <property type="nucleotide sequence ID" value="NZ_BMEX01000002.1"/>
</dbReference>
<dbReference type="EMBL" id="BMEX01000002">
    <property type="protein sequence ID" value="GGA37292.1"/>
    <property type="molecule type" value="Genomic_DNA"/>
</dbReference>
<name>A0ABQ1G4H1_9BACL</name>
<sequence length="58" mass="6579">MTGKAGGSVELVNKLLKLFEREKQRSPLKRGIVFWYDEDAEGRDLGEIRDTLEGQGIE</sequence>
<evidence type="ECO:0000313" key="1">
    <source>
        <dbReference type="EMBL" id="GGA37292.1"/>
    </source>
</evidence>
<protein>
    <submittedName>
        <fullName evidence="1">Uncharacterized protein</fullName>
    </submittedName>
</protein>
<evidence type="ECO:0000313" key="2">
    <source>
        <dbReference type="Proteomes" id="UP000617979"/>
    </source>
</evidence>
<reference evidence="2" key="1">
    <citation type="journal article" date="2019" name="Int. J. Syst. Evol. Microbiol.">
        <title>The Global Catalogue of Microorganisms (GCM) 10K type strain sequencing project: providing services to taxonomists for standard genome sequencing and annotation.</title>
        <authorList>
            <consortium name="The Broad Institute Genomics Platform"/>
            <consortium name="The Broad Institute Genome Sequencing Center for Infectious Disease"/>
            <person name="Wu L."/>
            <person name="Ma J."/>
        </authorList>
    </citation>
    <scope>NUCLEOTIDE SEQUENCE [LARGE SCALE GENOMIC DNA]</scope>
    <source>
        <strain evidence="2">CGMCC 1.12404</strain>
    </source>
</reference>